<dbReference type="AlphaFoldDB" id="E6SQ87"/>
<dbReference type="Pfam" id="PF01370">
    <property type="entry name" value="Epimerase"/>
    <property type="match status" value="1"/>
</dbReference>
<proteinExistence type="predicted"/>
<dbReference type="HOGENOM" id="CLU_007383_1_7_10"/>
<dbReference type="KEGG" id="bhl:Bache_1968"/>
<organism evidence="2 3">
    <name type="scientific">Bacteroides helcogenes (strain ATCC 35417 / DSM 20613 / JCM 6297 / CCUG 15421 / P 36-108)</name>
    <dbReference type="NCBI Taxonomy" id="693979"/>
    <lineage>
        <taxon>Bacteria</taxon>
        <taxon>Pseudomonadati</taxon>
        <taxon>Bacteroidota</taxon>
        <taxon>Bacteroidia</taxon>
        <taxon>Bacteroidales</taxon>
        <taxon>Bacteroidaceae</taxon>
        <taxon>Bacteroides</taxon>
    </lineage>
</organism>
<accession>E6SQ87</accession>
<dbReference type="InterPro" id="IPR050177">
    <property type="entry name" value="Lipid_A_modif_metabolic_enz"/>
</dbReference>
<dbReference type="OrthoDB" id="9803010at2"/>
<sequence>MKIALTGITGFVGQNLMPMLVRKCSDIEILTLNVDVVEAERLYPVSDYPQCTHIRTTELDKLVEFNPEITIHLATVTTARNDTEIIKPMIAANIEFGTLLLDALSRCSCMRLFVNTGSFAEYRLGPGNFESAYLYTASKTAFRAFVDYYSKLAGFRYITVVPYSVYGGRMTMKRIMDYIRESMDSKIPVDMTAGEQVLDFIHVDDIAGFFTYVVNHRQKFYTLEKNGEEFHLGTGRGTSIREVAAMMEEIVGKKCNINWGGRPYRNRDTMYAVAPIAKNLLLVGWKAKIEIREGIGLMMKE</sequence>
<keyword evidence="3" id="KW-1185">Reference proteome</keyword>
<dbReference type="EMBL" id="CP002352">
    <property type="protein sequence ID" value="ADV43946.1"/>
    <property type="molecule type" value="Genomic_DNA"/>
</dbReference>
<dbReference type="SUPFAM" id="SSF51735">
    <property type="entry name" value="NAD(P)-binding Rossmann-fold domains"/>
    <property type="match status" value="1"/>
</dbReference>
<evidence type="ECO:0000259" key="1">
    <source>
        <dbReference type="Pfam" id="PF01370"/>
    </source>
</evidence>
<reference evidence="2 3" key="2">
    <citation type="journal article" date="2011" name="Stand. Genomic Sci.">
        <title>Complete genome sequence of Bacteroides helcogenes type strain (P 36-108).</title>
        <authorList>
            <person name="Pati A."/>
            <person name="Gronow S."/>
            <person name="Zeytun A."/>
            <person name="Lapidus A."/>
            <person name="Nolan M."/>
            <person name="Hammon N."/>
            <person name="Deshpande S."/>
            <person name="Cheng J.F."/>
            <person name="Tapia R."/>
            <person name="Han C."/>
            <person name="Goodwin L."/>
            <person name="Pitluck S."/>
            <person name="Liolios K."/>
            <person name="Pagani I."/>
            <person name="Ivanova N."/>
            <person name="Mavromatis K."/>
            <person name="Chen A."/>
            <person name="Palaniappan K."/>
            <person name="Land M."/>
            <person name="Hauser L."/>
            <person name="Chang Y.J."/>
            <person name="Jeffries C.D."/>
            <person name="Detter J.C."/>
            <person name="Brambilla E."/>
            <person name="Rohde M."/>
            <person name="Goker M."/>
            <person name="Woyke T."/>
            <person name="Bristow J."/>
            <person name="Eisen J.A."/>
            <person name="Markowitz V."/>
            <person name="Hugenholtz P."/>
            <person name="Kyrpides N.C."/>
            <person name="Klenk H.P."/>
            <person name="Lucas S."/>
        </authorList>
    </citation>
    <scope>NUCLEOTIDE SEQUENCE [LARGE SCALE GENOMIC DNA]</scope>
    <source>
        <strain evidence="3">ATCC 35417 / DSM 20613 / JCM 6297 / CCUG 15421 / P 36-108</strain>
    </source>
</reference>
<dbReference type="PANTHER" id="PTHR43245">
    <property type="entry name" value="BIFUNCTIONAL POLYMYXIN RESISTANCE PROTEIN ARNA"/>
    <property type="match status" value="1"/>
</dbReference>
<protein>
    <submittedName>
        <fullName evidence="2">NAD-dependent epimerase/dehydratase</fullName>
    </submittedName>
</protein>
<dbReference type="Proteomes" id="UP000008630">
    <property type="component" value="Chromosome"/>
</dbReference>
<dbReference type="PANTHER" id="PTHR43245:SF13">
    <property type="entry name" value="UDP-D-APIOSE_UDP-D-XYLOSE SYNTHASE 2"/>
    <property type="match status" value="1"/>
</dbReference>
<dbReference type="InterPro" id="IPR001509">
    <property type="entry name" value="Epimerase_deHydtase"/>
</dbReference>
<dbReference type="PATRIC" id="fig|693979.3.peg.2076"/>
<dbReference type="eggNOG" id="COG0451">
    <property type="taxonomic scope" value="Bacteria"/>
</dbReference>
<reference key="1">
    <citation type="submission" date="2010-11" db="EMBL/GenBank/DDBJ databases">
        <title>The complete genome of Bacteroides helcogenes P 36-108.</title>
        <authorList>
            <consortium name="US DOE Joint Genome Institute (JGI-PGF)"/>
            <person name="Lucas S."/>
            <person name="Copeland A."/>
            <person name="Lapidus A."/>
            <person name="Bruce D."/>
            <person name="Goodwin L."/>
            <person name="Pitluck S."/>
            <person name="Kyrpides N."/>
            <person name="Mavromatis K."/>
            <person name="Ivanova N."/>
            <person name="Zeytun A."/>
            <person name="Brettin T."/>
            <person name="Detter J.C."/>
            <person name="Tapia R."/>
            <person name="Han C."/>
            <person name="Land M."/>
            <person name="Hauser L."/>
            <person name="Markowitz V."/>
            <person name="Cheng J.-F."/>
            <person name="Hugenholtz P."/>
            <person name="Woyke T."/>
            <person name="Wu D."/>
            <person name="Gronow S."/>
            <person name="Wellnitz S."/>
            <person name="Brambilla E."/>
            <person name="Klenk H.-P."/>
            <person name="Eisen J.A."/>
        </authorList>
    </citation>
    <scope>NUCLEOTIDE SEQUENCE</scope>
    <source>
        <strain>P 36-108</strain>
    </source>
</reference>
<dbReference type="InterPro" id="IPR036291">
    <property type="entry name" value="NAD(P)-bd_dom_sf"/>
</dbReference>
<gene>
    <name evidence="2" type="ordered locus">Bache_1968</name>
</gene>
<dbReference type="Gene3D" id="3.40.50.720">
    <property type="entry name" value="NAD(P)-binding Rossmann-like Domain"/>
    <property type="match status" value="1"/>
</dbReference>
<dbReference type="RefSeq" id="WP_013547539.1">
    <property type="nucleotide sequence ID" value="NC_014933.1"/>
</dbReference>
<name>E6SQ87_BACT6</name>
<feature type="domain" description="NAD-dependent epimerase/dehydratase" evidence="1">
    <location>
        <begin position="3"/>
        <end position="218"/>
    </location>
</feature>
<evidence type="ECO:0000313" key="3">
    <source>
        <dbReference type="Proteomes" id="UP000008630"/>
    </source>
</evidence>
<dbReference type="STRING" id="693979.Bache_1968"/>
<evidence type="ECO:0000313" key="2">
    <source>
        <dbReference type="EMBL" id="ADV43946.1"/>
    </source>
</evidence>